<reference evidence="1 2" key="1">
    <citation type="journal article" date="2012" name="J. Bacteriol.">
        <title>Draft Genome Sequence of the Extremely Halophilic Archaeon Halogranum salarium B-1T.</title>
        <authorList>
            <person name="Kim K.K."/>
            <person name="Lee K.C."/>
            <person name="Lee J.S."/>
        </authorList>
    </citation>
    <scope>NUCLEOTIDE SEQUENCE [LARGE SCALE GENOMIC DNA]</scope>
    <source>
        <strain evidence="1 2">B-1</strain>
    </source>
</reference>
<dbReference type="AlphaFoldDB" id="J3A566"/>
<proteinExistence type="predicted"/>
<dbReference type="Proteomes" id="UP000007813">
    <property type="component" value="Unassembled WGS sequence"/>
</dbReference>
<organism evidence="1 2">
    <name type="scientific">Halogranum salarium B-1</name>
    <dbReference type="NCBI Taxonomy" id="1210908"/>
    <lineage>
        <taxon>Archaea</taxon>
        <taxon>Methanobacteriati</taxon>
        <taxon>Methanobacteriota</taxon>
        <taxon>Stenosarchaea group</taxon>
        <taxon>Halobacteria</taxon>
        <taxon>Halobacteriales</taxon>
        <taxon>Haloferacaceae</taxon>
    </lineage>
</organism>
<comment type="caution">
    <text evidence="1">The sequence shown here is derived from an EMBL/GenBank/DDBJ whole genome shotgun (WGS) entry which is preliminary data.</text>
</comment>
<evidence type="ECO:0000313" key="2">
    <source>
        <dbReference type="Proteomes" id="UP000007813"/>
    </source>
</evidence>
<gene>
    <name evidence="1" type="ORF">HSB1_12060</name>
</gene>
<dbReference type="EMBL" id="ALJD01000003">
    <property type="protein sequence ID" value="EJN60603.1"/>
    <property type="molecule type" value="Genomic_DNA"/>
</dbReference>
<evidence type="ECO:0000313" key="1">
    <source>
        <dbReference type="EMBL" id="EJN60603.1"/>
    </source>
</evidence>
<sequence length="43" mass="5073">MFDYIAPDALDMLVTPDSPYMTTFTIDTYTIQIDRSLVRIWIE</sequence>
<name>J3A566_9EURY</name>
<protein>
    <submittedName>
        <fullName evidence="1">Uncharacterized protein</fullName>
    </submittedName>
</protein>
<accession>J3A566</accession>